<organism evidence="22 23">
    <name type="scientific">Asaia krungthepensis NRIC 0535</name>
    <dbReference type="NCBI Taxonomy" id="1307925"/>
    <lineage>
        <taxon>Bacteria</taxon>
        <taxon>Pseudomonadati</taxon>
        <taxon>Pseudomonadota</taxon>
        <taxon>Alphaproteobacteria</taxon>
        <taxon>Acetobacterales</taxon>
        <taxon>Acetobacteraceae</taxon>
        <taxon>Asaia</taxon>
    </lineage>
</organism>
<evidence type="ECO:0000256" key="17">
    <source>
        <dbReference type="RuleBase" id="RU003357"/>
    </source>
</evidence>
<dbReference type="CDD" id="cd01347">
    <property type="entry name" value="ligand_gated_channel"/>
    <property type="match status" value="1"/>
</dbReference>
<feature type="region of interest" description="Disordered" evidence="18">
    <location>
        <begin position="37"/>
        <end position="76"/>
    </location>
</feature>
<evidence type="ECO:0000256" key="7">
    <source>
        <dbReference type="ARBA" id="ARBA00022729"/>
    </source>
</evidence>
<dbReference type="InterPro" id="IPR037066">
    <property type="entry name" value="Plug_dom_sf"/>
</dbReference>
<feature type="chain" id="PRO_5046336989" evidence="19">
    <location>
        <begin position="33"/>
        <end position="743"/>
    </location>
</feature>
<evidence type="ECO:0000256" key="8">
    <source>
        <dbReference type="ARBA" id="ARBA00023004"/>
    </source>
</evidence>
<dbReference type="PANTHER" id="PTHR32552:SF82">
    <property type="entry name" value="FCUA PROTEIN"/>
    <property type="match status" value="1"/>
</dbReference>
<keyword evidence="9" id="KW-0406">Ion transport</keyword>
<evidence type="ECO:0000256" key="10">
    <source>
        <dbReference type="ARBA" id="ARBA00023077"/>
    </source>
</evidence>
<feature type="domain" description="TonB-dependent receptor-like beta-barrel" evidence="20">
    <location>
        <begin position="314"/>
        <end position="713"/>
    </location>
</feature>
<dbReference type="InterPro" id="IPR039426">
    <property type="entry name" value="TonB-dep_rcpt-like"/>
</dbReference>
<dbReference type="Pfam" id="PF00593">
    <property type="entry name" value="TonB_dep_Rec_b-barrel"/>
    <property type="match status" value="1"/>
</dbReference>
<sequence length="743" mass="81917">MAKRSVYAAASLLHTRMAVSAMGLALCTTALAHATTTPLKSKDKTGTHNTPQHATNRPVRAGPQAQGKPLGLSPQTPETVTVHANARAPRLAGKVSLGILGTRSELDTPFSIASVSAAQIQKLQAADINDVFRYEPGIQENSNGGSTASGSSFRVRGLNLDWTNGYKIDGLAIPYWYIDIPLANIDRLQLVKGASAFMYGFGSPGGVLDYQLKAPVENRQIAAEAGYRSDAVFRQMLDIGGSLDHAHRVETRFSFGSEVGDQYNQSFVRNLSLSFTTRIKLSDSLHWHFESFYMNTLQKGMVNGVAVSNTLTSLETISGRAPFGAANSWKTNDLKRFSTGFDWDIVQDWTASVVYGYTHLDERFPSNQVTFTSPTGDYYNQSFQQTRVLTYHQVNAGLNGHFMTGPLRHEVSFGLTWLRQLFDADAASGTGTLKEYGNIHVDRPGLTNATAYDPKLYRYVDYMQLAPYWTDTISWHRWSLMAGGRYTDYHENDFLPSGSVSAVHRNNPVTPIVSLSYKPDAGVNLYFSYVESMQSGGQAGTTNVNYMQVFGPIRSQEYELGLKLQRKHWSGTLAVYRLDTGAAYTNAQNYYVQDGLSRYQGVEASAGWQVTRDLTIGGSLTYLDARYVKAAAGYKGRRLEAVAPFQAAFSADYALPFNKNFVFSAGFNYVSSSWLDAANTFRLPSYIVGNVGASYWTHLGRHKLTLRAGTQNIGNVQYWVSRGNRGLFPGAPRTATLSARLDF</sequence>
<feature type="signal peptide" evidence="19">
    <location>
        <begin position="1"/>
        <end position="32"/>
    </location>
</feature>
<evidence type="ECO:0000256" key="1">
    <source>
        <dbReference type="ARBA" id="ARBA00004571"/>
    </source>
</evidence>
<dbReference type="InterPro" id="IPR012910">
    <property type="entry name" value="Plug_dom"/>
</dbReference>
<evidence type="ECO:0000256" key="11">
    <source>
        <dbReference type="ARBA" id="ARBA00023136"/>
    </source>
</evidence>
<comment type="subcellular location">
    <subcellularLocation>
        <location evidence="1 14">Cell outer membrane</location>
        <topology evidence="1 14">Multi-pass membrane protein</topology>
    </subcellularLocation>
</comment>
<protein>
    <submittedName>
        <fullName evidence="22">TonB-dependent siderophore receptor</fullName>
    </submittedName>
</protein>
<dbReference type="EMBL" id="BAPV01000003">
    <property type="protein sequence ID" value="GBQ83626.1"/>
    <property type="molecule type" value="Genomic_DNA"/>
</dbReference>
<evidence type="ECO:0000256" key="2">
    <source>
        <dbReference type="ARBA" id="ARBA00009810"/>
    </source>
</evidence>
<keyword evidence="4 14" id="KW-1134">Transmembrane beta strand</keyword>
<keyword evidence="23" id="KW-1185">Reference proteome</keyword>
<dbReference type="PROSITE" id="PS52016">
    <property type="entry name" value="TONB_DEPENDENT_REC_3"/>
    <property type="match status" value="1"/>
</dbReference>
<keyword evidence="7 19" id="KW-0732">Signal</keyword>
<keyword evidence="13 14" id="KW-0998">Cell outer membrane</keyword>
<dbReference type="NCBIfam" id="TIGR01783">
    <property type="entry name" value="TonB-siderophor"/>
    <property type="match status" value="1"/>
</dbReference>
<evidence type="ECO:0000259" key="21">
    <source>
        <dbReference type="Pfam" id="PF07715"/>
    </source>
</evidence>
<evidence type="ECO:0000313" key="22">
    <source>
        <dbReference type="EMBL" id="GBQ83626.1"/>
    </source>
</evidence>
<dbReference type="PROSITE" id="PS01156">
    <property type="entry name" value="TONB_DEPENDENT_REC_2"/>
    <property type="match status" value="1"/>
</dbReference>
<dbReference type="PROSITE" id="PS00430">
    <property type="entry name" value="TONB_DEPENDENT_REC_1"/>
    <property type="match status" value="1"/>
</dbReference>
<keyword evidence="11 14" id="KW-0472">Membrane</keyword>
<comment type="similarity">
    <text evidence="2 14 17">Belongs to the TonB-dependent receptor family.</text>
</comment>
<keyword evidence="5" id="KW-0410">Iron transport</keyword>
<evidence type="ECO:0000256" key="19">
    <source>
        <dbReference type="SAM" id="SignalP"/>
    </source>
</evidence>
<comment type="caution">
    <text evidence="22">The sequence shown here is derived from an EMBL/GenBank/DDBJ whole genome shotgun (WGS) entry which is preliminary data.</text>
</comment>
<feature type="domain" description="TonB-dependent receptor plug" evidence="21">
    <location>
        <begin position="106"/>
        <end position="207"/>
    </location>
</feature>
<dbReference type="InterPro" id="IPR036942">
    <property type="entry name" value="Beta-barrel_TonB_sf"/>
</dbReference>
<keyword evidence="12 22" id="KW-0675">Receptor</keyword>
<evidence type="ECO:0000256" key="16">
    <source>
        <dbReference type="PROSITE-ProRule" id="PRU10144"/>
    </source>
</evidence>
<proteinExistence type="inferred from homology"/>
<evidence type="ECO:0000256" key="18">
    <source>
        <dbReference type="SAM" id="MobiDB-lite"/>
    </source>
</evidence>
<dbReference type="RefSeq" id="WP_264814128.1">
    <property type="nucleotide sequence ID" value="NZ_BAPV01000003.1"/>
</dbReference>
<feature type="short sequence motif" description="TonB box" evidence="15">
    <location>
        <begin position="79"/>
        <end position="85"/>
    </location>
</feature>
<evidence type="ECO:0000256" key="13">
    <source>
        <dbReference type="ARBA" id="ARBA00023237"/>
    </source>
</evidence>
<dbReference type="Gene3D" id="2.40.170.20">
    <property type="entry name" value="TonB-dependent receptor, beta-barrel domain"/>
    <property type="match status" value="1"/>
</dbReference>
<feature type="short sequence motif" description="TonB C-terminal box" evidence="16">
    <location>
        <begin position="726"/>
        <end position="743"/>
    </location>
</feature>
<accession>A0ABQ0PWX9</accession>
<evidence type="ECO:0000256" key="4">
    <source>
        <dbReference type="ARBA" id="ARBA00022452"/>
    </source>
</evidence>
<evidence type="ECO:0000259" key="20">
    <source>
        <dbReference type="Pfam" id="PF00593"/>
    </source>
</evidence>
<evidence type="ECO:0000256" key="14">
    <source>
        <dbReference type="PROSITE-ProRule" id="PRU01360"/>
    </source>
</evidence>
<gene>
    <name evidence="22" type="ORF">AA0535_0291</name>
</gene>
<dbReference type="InterPro" id="IPR010105">
    <property type="entry name" value="TonB_sidphr_rcpt"/>
</dbReference>
<reference evidence="22" key="1">
    <citation type="submission" date="2013-04" db="EMBL/GenBank/DDBJ databases">
        <title>The genome sequencing project of 58 acetic acid bacteria.</title>
        <authorList>
            <person name="Okamoto-Kainuma A."/>
            <person name="Ishikawa M."/>
            <person name="Umino S."/>
            <person name="Koizumi Y."/>
            <person name="Shiwa Y."/>
            <person name="Yoshikawa H."/>
            <person name="Matsutani M."/>
            <person name="Matsushita K."/>
        </authorList>
    </citation>
    <scope>NUCLEOTIDE SEQUENCE</scope>
    <source>
        <strain evidence="22">NRIC 0535</strain>
    </source>
</reference>
<dbReference type="InterPro" id="IPR000531">
    <property type="entry name" value="Beta-barrel_TonB"/>
</dbReference>
<dbReference type="Pfam" id="PF07715">
    <property type="entry name" value="Plug"/>
    <property type="match status" value="1"/>
</dbReference>
<evidence type="ECO:0000256" key="12">
    <source>
        <dbReference type="ARBA" id="ARBA00023170"/>
    </source>
</evidence>
<dbReference type="InterPro" id="IPR010916">
    <property type="entry name" value="TonB_box_CS"/>
</dbReference>
<dbReference type="SUPFAM" id="SSF56935">
    <property type="entry name" value="Porins"/>
    <property type="match status" value="1"/>
</dbReference>
<dbReference type="PANTHER" id="PTHR32552">
    <property type="entry name" value="FERRICHROME IRON RECEPTOR-RELATED"/>
    <property type="match status" value="1"/>
</dbReference>
<dbReference type="Proteomes" id="UP001062776">
    <property type="component" value="Unassembled WGS sequence"/>
</dbReference>
<evidence type="ECO:0000313" key="23">
    <source>
        <dbReference type="Proteomes" id="UP001062776"/>
    </source>
</evidence>
<evidence type="ECO:0000256" key="15">
    <source>
        <dbReference type="PROSITE-ProRule" id="PRU10143"/>
    </source>
</evidence>
<evidence type="ECO:0000256" key="6">
    <source>
        <dbReference type="ARBA" id="ARBA00022692"/>
    </source>
</evidence>
<dbReference type="InterPro" id="IPR010917">
    <property type="entry name" value="TonB_rcpt_CS"/>
</dbReference>
<evidence type="ECO:0000256" key="3">
    <source>
        <dbReference type="ARBA" id="ARBA00022448"/>
    </source>
</evidence>
<name>A0ABQ0PWX9_9PROT</name>
<dbReference type="Gene3D" id="2.170.130.10">
    <property type="entry name" value="TonB-dependent receptor, plug domain"/>
    <property type="match status" value="1"/>
</dbReference>
<evidence type="ECO:0000256" key="9">
    <source>
        <dbReference type="ARBA" id="ARBA00023065"/>
    </source>
</evidence>
<keyword evidence="8" id="KW-0408">Iron</keyword>
<keyword evidence="3 14" id="KW-0813">Transport</keyword>
<keyword evidence="10 15" id="KW-0798">TonB box</keyword>
<evidence type="ECO:0000256" key="5">
    <source>
        <dbReference type="ARBA" id="ARBA00022496"/>
    </source>
</evidence>
<keyword evidence="6 14" id="KW-0812">Transmembrane</keyword>